<evidence type="ECO:0008006" key="8">
    <source>
        <dbReference type="Google" id="ProtNLM"/>
    </source>
</evidence>
<dbReference type="Gene3D" id="3.40.50.2000">
    <property type="entry name" value="Glycogen Phosphorylase B"/>
    <property type="match status" value="2"/>
</dbReference>
<evidence type="ECO:0000256" key="3">
    <source>
        <dbReference type="SAM" id="Phobius"/>
    </source>
</evidence>
<keyword evidence="2" id="KW-0808">Transferase</keyword>
<feature type="transmembrane region" description="Helical" evidence="3">
    <location>
        <begin position="106"/>
        <end position="125"/>
    </location>
</feature>
<accession>A0A1F4V2E4</accession>
<keyword evidence="1" id="KW-0328">Glycosyltransferase</keyword>
<evidence type="ECO:0000313" key="7">
    <source>
        <dbReference type="Proteomes" id="UP000178771"/>
    </source>
</evidence>
<name>A0A1F4V2E4_UNCKA</name>
<evidence type="ECO:0000256" key="2">
    <source>
        <dbReference type="ARBA" id="ARBA00022679"/>
    </source>
</evidence>
<comment type="caution">
    <text evidence="6">The sequence shown here is derived from an EMBL/GenBank/DDBJ whole genome shotgun (WGS) entry which is preliminary data.</text>
</comment>
<dbReference type="PANTHER" id="PTHR21015">
    <property type="entry name" value="UDP-N-ACETYLGLUCOSAMINE--N-ACETYLMURAMYL-(PENTAPEPTIDE) PYROPHOSPHORYL-UNDECAPRENOL N-ACETYLGLUCOSAMINE TRANSFERASE 1"/>
    <property type="match status" value="1"/>
</dbReference>
<dbReference type="SUPFAM" id="SSF53756">
    <property type="entry name" value="UDP-Glycosyltransferase/glycogen phosphorylase"/>
    <property type="match status" value="1"/>
</dbReference>
<dbReference type="InterPro" id="IPR007235">
    <property type="entry name" value="Glyco_trans_28_C"/>
</dbReference>
<proteinExistence type="predicted"/>
<dbReference type="GO" id="GO:0005975">
    <property type="term" value="P:carbohydrate metabolic process"/>
    <property type="evidence" value="ECO:0007669"/>
    <property type="project" value="InterPro"/>
</dbReference>
<organism evidence="6 7">
    <name type="scientific">candidate division WWE3 bacterium RIFCSPLOWO2_01_FULL_39_13</name>
    <dbReference type="NCBI Taxonomy" id="1802624"/>
    <lineage>
        <taxon>Bacteria</taxon>
        <taxon>Katanobacteria</taxon>
    </lineage>
</organism>
<keyword evidence="3" id="KW-0812">Transmembrane</keyword>
<evidence type="ECO:0000259" key="4">
    <source>
        <dbReference type="Pfam" id="PF03033"/>
    </source>
</evidence>
<dbReference type="Pfam" id="PF04101">
    <property type="entry name" value="Glyco_tran_28_C"/>
    <property type="match status" value="1"/>
</dbReference>
<evidence type="ECO:0000313" key="6">
    <source>
        <dbReference type="EMBL" id="OGC51347.1"/>
    </source>
</evidence>
<evidence type="ECO:0000259" key="5">
    <source>
        <dbReference type="Pfam" id="PF04101"/>
    </source>
</evidence>
<reference evidence="6 7" key="1">
    <citation type="journal article" date="2016" name="Nat. Commun.">
        <title>Thousands of microbial genomes shed light on interconnected biogeochemical processes in an aquifer system.</title>
        <authorList>
            <person name="Anantharaman K."/>
            <person name="Brown C.T."/>
            <person name="Hug L.A."/>
            <person name="Sharon I."/>
            <person name="Castelle C.J."/>
            <person name="Probst A.J."/>
            <person name="Thomas B.C."/>
            <person name="Singh A."/>
            <person name="Wilkins M.J."/>
            <person name="Karaoz U."/>
            <person name="Brodie E.L."/>
            <person name="Williams K.H."/>
            <person name="Hubbard S.S."/>
            <person name="Banfield J.F."/>
        </authorList>
    </citation>
    <scope>NUCLEOTIDE SEQUENCE [LARGE SCALE GENOMIC DNA]</scope>
</reference>
<dbReference type="GO" id="GO:0016758">
    <property type="term" value="F:hexosyltransferase activity"/>
    <property type="evidence" value="ECO:0007669"/>
    <property type="project" value="InterPro"/>
</dbReference>
<dbReference type="Pfam" id="PF03033">
    <property type="entry name" value="Glyco_transf_28"/>
    <property type="match status" value="1"/>
</dbReference>
<dbReference type="Proteomes" id="UP000178771">
    <property type="component" value="Unassembled WGS sequence"/>
</dbReference>
<dbReference type="PANTHER" id="PTHR21015:SF22">
    <property type="entry name" value="GLYCOSYLTRANSFERASE"/>
    <property type="match status" value="1"/>
</dbReference>
<dbReference type="GO" id="GO:1901137">
    <property type="term" value="P:carbohydrate derivative biosynthetic process"/>
    <property type="evidence" value="ECO:0007669"/>
    <property type="project" value="UniProtKB-ARBA"/>
</dbReference>
<evidence type="ECO:0000256" key="1">
    <source>
        <dbReference type="ARBA" id="ARBA00022676"/>
    </source>
</evidence>
<dbReference type="AlphaFoldDB" id="A0A1F4V2E4"/>
<dbReference type="STRING" id="1802624.A2982_01150"/>
<feature type="transmembrane region" description="Helical" evidence="3">
    <location>
        <begin position="77"/>
        <end position="100"/>
    </location>
</feature>
<dbReference type="CDD" id="cd03785">
    <property type="entry name" value="GT28_MurG"/>
    <property type="match status" value="1"/>
</dbReference>
<feature type="domain" description="Glycosyltransferase family 28 N-terminal" evidence="4">
    <location>
        <begin position="8"/>
        <end position="154"/>
    </location>
</feature>
<feature type="domain" description="Glycosyl transferase family 28 C-terminal" evidence="5">
    <location>
        <begin position="198"/>
        <end position="348"/>
    </location>
</feature>
<protein>
    <recommendedName>
        <fullName evidence="8">Undecaprenyldiphospho-muramoylpentapeptide beta-N-acetylglucosaminyltransferase</fullName>
    </recommendedName>
</protein>
<keyword evidence="3" id="KW-0472">Membrane</keyword>
<gene>
    <name evidence="6" type="ORF">A2982_01150</name>
</gene>
<dbReference type="EMBL" id="MEVH01000025">
    <property type="protein sequence ID" value="OGC51347.1"/>
    <property type="molecule type" value="Genomic_DNA"/>
</dbReference>
<keyword evidence="3" id="KW-1133">Transmembrane helix</keyword>
<dbReference type="InterPro" id="IPR004276">
    <property type="entry name" value="GlycoTrans_28_N"/>
</dbReference>
<sequence>MNSKILFTGGHFNSSVAVIDWLSEKGSIKTDFVWVGKKYTKGSCGSTTPEYIEVSRREIPFYHLNAGKLFRTTSIRFFPSVILGILLIPAGFVQSLYILLKERPSLVVSFGGFLALPVVVCSKLLGIKTVTHEQTVVLGLANQIISKFAENIYTSWPVRYYKVSPKIRQKMVYTGLPLSSGIFKEDKKINFNNNLPVIYATGGKAGAKFINSLILNSLPDLLPKANLVWSFGGSFGEKTFAEAKDSISKLKKEAKGKVILRKYIFEDEIGAVYSISDLVVCRGGAHTIYEIALLKKKALVIPIPWSSNNEQYLNACIIEKLGLGKILEQESLTSQEFVKSIFRTISEETGGKTSEAVYIEKNGQAKLGNEIIKHLKT</sequence>